<dbReference type="AlphaFoldDB" id="A0A419F1H9"/>
<feature type="domain" description="Metalloprotease TldD/E C-terminal" evidence="6">
    <location>
        <begin position="225"/>
        <end position="457"/>
    </location>
</feature>
<proteinExistence type="inferred from homology"/>
<dbReference type="InterPro" id="IPR025502">
    <property type="entry name" value="TldD"/>
</dbReference>
<dbReference type="GO" id="GO:0008237">
    <property type="term" value="F:metallopeptidase activity"/>
    <property type="evidence" value="ECO:0007669"/>
    <property type="project" value="UniProtKB-KW"/>
</dbReference>
<keyword evidence="3" id="KW-0378">Hydrolase</keyword>
<dbReference type="InterPro" id="IPR002510">
    <property type="entry name" value="Metalloprtase-TldD/E_N"/>
</dbReference>
<dbReference type="Proteomes" id="UP000285961">
    <property type="component" value="Unassembled WGS sequence"/>
</dbReference>
<evidence type="ECO:0000259" key="6">
    <source>
        <dbReference type="Pfam" id="PF19289"/>
    </source>
</evidence>
<evidence type="ECO:0000256" key="1">
    <source>
        <dbReference type="ARBA" id="ARBA00005836"/>
    </source>
</evidence>
<evidence type="ECO:0000256" key="4">
    <source>
        <dbReference type="ARBA" id="ARBA00023049"/>
    </source>
</evidence>
<keyword evidence="4" id="KW-0482">Metalloprotease</keyword>
<dbReference type="PIRSF" id="PIRSF004919">
    <property type="entry name" value="TldD"/>
    <property type="match status" value="1"/>
</dbReference>
<organism evidence="8 9">
    <name type="scientific">Candidatus Abyssobacteria bacterium SURF_17</name>
    <dbReference type="NCBI Taxonomy" id="2093361"/>
    <lineage>
        <taxon>Bacteria</taxon>
        <taxon>Pseudomonadati</taxon>
        <taxon>Candidatus Hydrogenedentota</taxon>
        <taxon>Candidatus Abyssobacteria</taxon>
    </lineage>
</organism>
<protein>
    <submittedName>
        <fullName evidence="8">TldD/PmbA family protein</fullName>
    </submittedName>
</protein>
<dbReference type="InterPro" id="IPR045570">
    <property type="entry name" value="Metalloprtase-TldD/E_cen_dom"/>
</dbReference>
<sequence length="460" mass="49146">MDTIREIPKILQTALSNGGDFAEIFIEERVSTSIGCEDNKVERIISGTDRGAGLRVMVGDMTAYASTNDLTPSGLRELAHRVSKGISAHVEKYLFPDGYASKFAKKEVTYPSSVTTSEKVAKVLEGNEVAWNCGKAITQVHVRYGDSQQRVIIANSDGLFVTDERIYTIFLVQAVARKNGVIQTGYEPVGGTVGFEIFNTVSPSTIARLAAEQALRMLEAPPAPTGVMPVVISSEAGGTMIHEAVGHSLEADLVQKGLSIFAGKIGEKIASEIVSVHDDATLPGRRGSFACDDEGTPSERTVLVENGILKTYMYDLTTARKENRSSTGNGRRESCRHRPIPRMTNTLIVPSTAKPEDVVAATDKGLFVRKMGGGQVNTINGDFMFEVSEAYLIRDGEIKEPVRGASLIGNSSRVLSGIDMVANDLGFAVGTCGKDGQGVPVSDAQPTLRIEGITVGGTNA</sequence>
<dbReference type="FunFam" id="3.30.2290.10:FF:000003">
    <property type="entry name" value="Zinc-dependent protease, TldD/PmbA family"/>
    <property type="match status" value="1"/>
</dbReference>
<evidence type="ECO:0000313" key="9">
    <source>
        <dbReference type="Proteomes" id="UP000285961"/>
    </source>
</evidence>
<evidence type="ECO:0000259" key="7">
    <source>
        <dbReference type="Pfam" id="PF19290"/>
    </source>
</evidence>
<dbReference type="Pfam" id="PF19289">
    <property type="entry name" value="PmbA_TldD_3rd"/>
    <property type="match status" value="1"/>
</dbReference>
<feature type="domain" description="Metalloprotease TldD/E central" evidence="7">
    <location>
        <begin position="111"/>
        <end position="218"/>
    </location>
</feature>
<dbReference type="InterPro" id="IPR045569">
    <property type="entry name" value="Metalloprtase-TldD/E_C"/>
</dbReference>
<dbReference type="Pfam" id="PF01523">
    <property type="entry name" value="PmbA_TldD_1st"/>
    <property type="match status" value="1"/>
</dbReference>
<dbReference type="InterPro" id="IPR036059">
    <property type="entry name" value="TldD/PmbA_sf"/>
</dbReference>
<comment type="caution">
    <text evidence="8">The sequence shown here is derived from an EMBL/GenBank/DDBJ whole genome shotgun (WGS) entry which is preliminary data.</text>
</comment>
<dbReference type="GO" id="GO:0006508">
    <property type="term" value="P:proteolysis"/>
    <property type="evidence" value="ECO:0007669"/>
    <property type="project" value="UniProtKB-KW"/>
</dbReference>
<reference evidence="8 9" key="1">
    <citation type="journal article" date="2017" name="ISME J.">
        <title>Energy and carbon metabolisms in a deep terrestrial subsurface fluid microbial community.</title>
        <authorList>
            <person name="Momper L."/>
            <person name="Jungbluth S.P."/>
            <person name="Lee M.D."/>
            <person name="Amend J.P."/>
        </authorList>
    </citation>
    <scope>NUCLEOTIDE SEQUENCE [LARGE SCALE GENOMIC DNA]</scope>
    <source>
        <strain evidence="8">SURF_17</strain>
    </source>
</reference>
<dbReference type="InterPro" id="IPR035068">
    <property type="entry name" value="TldD/PmbA_N"/>
</dbReference>
<dbReference type="SUPFAM" id="SSF111283">
    <property type="entry name" value="Putative modulator of DNA gyrase, PmbA/TldD"/>
    <property type="match status" value="1"/>
</dbReference>
<dbReference type="Pfam" id="PF19290">
    <property type="entry name" value="PmbA_TldD_2nd"/>
    <property type="match status" value="1"/>
</dbReference>
<evidence type="ECO:0000313" key="8">
    <source>
        <dbReference type="EMBL" id="RJP71711.1"/>
    </source>
</evidence>
<dbReference type="Gene3D" id="3.30.2290.10">
    <property type="entry name" value="PmbA/TldD superfamily"/>
    <property type="match status" value="1"/>
</dbReference>
<dbReference type="GO" id="GO:0005829">
    <property type="term" value="C:cytosol"/>
    <property type="evidence" value="ECO:0007669"/>
    <property type="project" value="TreeGrafter"/>
</dbReference>
<keyword evidence="2" id="KW-0645">Protease</keyword>
<dbReference type="InterPro" id="IPR051463">
    <property type="entry name" value="Peptidase_U62_metallo"/>
</dbReference>
<comment type="similarity">
    <text evidence="1">Belongs to the peptidase U62 family.</text>
</comment>
<feature type="domain" description="Metalloprotease TldD/E N-terminal" evidence="5">
    <location>
        <begin position="22"/>
        <end position="82"/>
    </location>
</feature>
<dbReference type="PANTHER" id="PTHR30624">
    <property type="entry name" value="UNCHARACTERIZED PROTEIN TLDD AND PMBA"/>
    <property type="match status" value="1"/>
</dbReference>
<evidence type="ECO:0000256" key="3">
    <source>
        <dbReference type="ARBA" id="ARBA00022801"/>
    </source>
</evidence>
<dbReference type="PANTHER" id="PTHR30624:SF4">
    <property type="entry name" value="METALLOPROTEASE TLDD"/>
    <property type="match status" value="1"/>
</dbReference>
<name>A0A419F1H9_9BACT</name>
<evidence type="ECO:0000256" key="2">
    <source>
        <dbReference type="ARBA" id="ARBA00022670"/>
    </source>
</evidence>
<accession>A0A419F1H9</accession>
<gene>
    <name evidence="8" type="ORF">C4532_07130</name>
</gene>
<dbReference type="EMBL" id="QZKI01000055">
    <property type="protein sequence ID" value="RJP71711.1"/>
    <property type="molecule type" value="Genomic_DNA"/>
</dbReference>
<evidence type="ECO:0000259" key="5">
    <source>
        <dbReference type="Pfam" id="PF01523"/>
    </source>
</evidence>